<evidence type="ECO:0000256" key="4">
    <source>
        <dbReference type="ARBA" id="ARBA00016317"/>
    </source>
</evidence>
<evidence type="ECO:0000256" key="9">
    <source>
        <dbReference type="ARBA" id="ARBA00022833"/>
    </source>
</evidence>
<evidence type="ECO:0000256" key="8">
    <source>
        <dbReference type="ARBA" id="ARBA00022771"/>
    </source>
</evidence>
<reference evidence="16" key="2">
    <citation type="submission" date="2025-09" db="UniProtKB">
        <authorList>
            <consortium name="Ensembl"/>
        </authorList>
    </citation>
    <scope>IDENTIFICATION</scope>
</reference>
<dbReference type="OrthoDB" id="432970at2759"/>
<evidence type="ECO:0000256" key="13">
    <source>
        <dbReference type="ARBA" id="ARBA00045527"/>
    </source>
</evidence>
<keyword evidence="11" id="KW-0206">Cytoskeleton</keyword>
<dbReference type="SUPFAM" id="SSF144232">
    <property type="entry name" value="HIT/MYND zinc finger-like"/>
    <property type="match status" value="1"/>
</dbReference>
<reference evidence="16" key="1">
    <citation type="submission" date="2025-08" db="UniProtKB">
        <authorList>
            <consortium name="Ensembl"/>
        </authorList>
    </citation>
    <scope>IDENTIFICATION</scope>
</reference>
<keyword evidence="7" id="KW-0479">Metal-binding</keyword>
<dbReference type="InterPro" id="IPR052298">
    <property type="entry name" value="ZMYND10"/>
</dbReference>
<dbReference type="GeneID" id="116051279"/>
<dbReference type="AlphaFoldDB" id="A0A8C9ZWA1"/>
<dbReference type="GO" id="GO:0016324">
    <property type="term" value="C:apical plasma membrane"/>
    <property type="evidence" value="ECO:0007669"/>
    <property type="project" value="UniProtKB-SubCell"/>
</dbReference>
<dbReference type="GO" id="GO:0008270">
    <property type="term" value="F:zinc ion binding"/>
    <property type="evidence" value="ECO:0007669"/>
    <property type="project" value="UniProtKB-KW"/>
</dbReference>
<evidence type="ECO:0000313" key="17">
    <source>
        <dbReference type="Proteomes" id="UP000694568"/>
    </source>
</evidence>
<evidence type="ECO:0000256" key="2">
    <source>
        <dbReference type="ARBA" id="ARBA00004607"/>
    </source>
</evidence>
<dbReference type="GO" id="GO:0036158">
    <property type="term" value="P:outer dynein arm assembly"/>
    <property type="evidence" value="ECO:0007669"/>
    <property type="project" value="TreeGrafter"/>
</dbReference>
<evidence type="ECO:0000256" key="11">
    <source>
        <dbReference type="ARBA" id="ARBA00023212"/>
    </source>
</evidence>
<dbReference type="PROSITE" id="PS01360">
    <property type="entry name" value="ZF_MYND_1"/>
    <property type="match status" value="1"/>
</dbReference>
<dbReference type="GO" id="GO:0034451">
    <property type="term" value="C:centriolar satellite"/>
    <property type="evidence" value="ECO:0007669"/>
    <property type="project" value="UniProtKB-SubCell"/>
</dbReference>
<keyword evidence="17" id="KW-1185">Reference proteome</keyword>
<dbReference type="InterPro" id="IPR002893">
    <property type="entry name" value="Znf_MYND"/>
</dbReference>
<protein>
    <recommendedName>
        <fullName evidence="4">Zinc finger MYND domain-containing protein 10</fullName>
    </recommendedName>
</protein>
<dbReference type="KEGG" id="sluc:116051279"/>
<dbReference type="RefSeq" id="XP_031157424.1">
    <property type="nucleotide sequence ID" value="XM_031301564.2"/>
</dbReference>
<dbReference type="FunFam" id="6.10.140.2220:FF:000009">
    <property type="entry name" value="Zinc finger MYND domain-containing protein 10"/>
    <property type="match status" value="1"/>
</dbReference>
<dbReference type="GeneTree" id="ENSGT00940000153820"/>
<organism evidence="16 17">
    <name type="scientific">Sander lucioperca</name>
    <name type="common">Pike-perch</name>
    <name type="synonym">Perca lucioperca</name>
    <dbReference type="NCBI Taxonomy" id="283035"/>
    <lineage>
        <taxon>Eukaryota</taxon>
        <taxon>Metazoa</taxon>
        <taxon>Chordata</taxon>
        <taxon>Craniata</taxon>
        <taxon>Vertebrata</taxon>
        <taxon>Euteleostomi</taxon>
        <taxon>Actinopterygii</taxon>
        <taxon>Neopterygii</taxon>
        <taxon>Teleostei</taxon>
        <taxon>Neoteleostei</taxon>
        <taxon>Acanthomorphata</taxon>
        <taxon>Eupercaria</taxon>
        <taxon>Perciformes</taxon>
        <taxon>Percoidei</taxon>
        <taxon>Percidae</taxon>
        <taxon>Luciopercinae</taxon>
        <taxon>Sander</taxon>
    </lineage>
</organism>
<comment type="similarity">
    <text evidence="3">Belongs to the ZMYND10 family.</text>
</comment>
<keyword evidence="5" id="KW-1003">Cell membrane</keyword>
<feature type="domain" description="MYND-type" evidence="15">
    <location>
        <begin position="395"/>
        <end position="431"/>
    </location>
</feature>
<evidence type="ECO:0000256" key="7">
    <source>
        <dbReference type="ARBA" id="ARBA00022723"/>
    </source>
</evidence>
<comment type="function">
    <text evidence="13">Plays a role in axonemal structure organization and motility. Involved in axonemal pre-assembly of inner and outer dynein arms (IDA and ODA, respectively) for proper axoneme building for cilia motility. May act by indirectly regulating transcription of dynein proteins.</text>
</comment>
<keyword evidence="10" id="KW-0472">Membrane</keyword>
<evidence type="ECO:0000256" key="14">
    <source>
        <dbReference type="PROSITE-ProRule" id="PRU00134"/>
    </source>
</evidence>
<sequence length="449" mass="52203">MDTSVILPVEAEGFVQSLETFSLKEVGSERWFRQHEYIEKLNMQAILNASAMHDEFIKELLVSFGKIPVLVHEMILVEVWKHKVFPILYQLQDFNPNNTFHLYMVIHHEATVINLLETIMYHKDSCEAADDSVLDLVDYCHRKLTLLASKAVRECATTNQHNLTGEAVGSSIEELQMQNAALEFEISLKAVSVLRYITDHTESISVINRMLCTHNMPCVLVQLIDCCPWSRCKEGEVEKYINGRWQKIPVEDRLKMTKLDGQVWISLYNLLLKEDCQRKYDFNNFNKNQLLKLRGFLTEVLIDQLPNLVELQRYLAHLAVTDPAPPKKELILEQIPEMWNHIVRENSGRWKAIAKYQVKETFSPSESDLRLQAQRLAKMYNLDVMESLLPEKPKCGSCGKEATKRCSRCQGEWYCHRECQVKHWSKHKRACQLMAEATEKIQRDLHINS</sequence>
<name>A0A8C9ZWA1_SANLU</name>
<dbReference type="PANTHER" id="PTHR13244">
    <property type="entry name" value="ZINC FINGER MYND DOMAIN CONTAINING PROTEIN 10"/>
    <property type="match status" value="1"/>
</dbReference>
<dbReference type="GO" id="GO:0120293">
    <property type="term" value="C:dynein axonemal particle"/>
    <property type="evidence" value="ECO:0007669"/>
    <property type="project" value="UniProtKB-SubCell"/>
</dbReference>
<comment type="subcellular location">
    <subcellularLocation>
        <location evidence="1">Apical cell membrane</location>
    </subcellularLocation>
    <subcellularLocation>
        <location evidence="2">Cytoplasm</location>
        <location evidence="2">Cytoskeleton</location>
        <location evidence="2">Microtubule organizing center</location>
        <location evidence="2">Centrosome</location>
        <location evidence="2">Centriolar satellite</location>
    </subcellularLocation>
    <subcellularLocation>
        <location evidence="12">Dynein axonemal particle</location>
    </subcellularLocation>
</comment>
<evidence type="ECO:0000259" key="15">
    <source>
        <dbReference type="PROSITE" id="PS50865"/>
    </source>
</evidence>
<evidence type="ECO:0000256" key="5">
    <source>
        <dbReference type="ARBA" id="ARBA00022475"/>
    </source>
</evidence>
<evidence type="ECO:0000256" key="1">
    <source>
        <dbReference type="ARBA" id="ARBA00004221"/>
    </source>
</evidence>
<evidence type="ECO:0000256" key="6">
    <source>
        <dbReference type="ARBA" id="ARBA00022490"/>
    </source>
</evidence>
<dbReference type="CTD" id="51364"/>
<dbReference type="Ensembl" id="ENSSLUT00000046785.1">
    <property type="protein sequence ID" value="ENSSLUP00000045364.1"/>
    <property type="gene ID" value="ENSSLUG00000020064.1"/>
</dbReference>
<accession>A0A8C9ZWA1</accession>
<keyword evidence="6" id="KW-0963">Cytoplasm</keyword>
<dbReference type="Pfam" id="PF01753">
    <property type="entry name" value="zf-MYND"/>
    <property type="match status" value="1"/>
</dbReference>
<gene>
    <name evidence="16" type="primary">zmynd10</name>
</gene>
<evidence type="ECO:0000256" key="10">
    <source>
        <dbReference type="ARBA" id="ARBA00023136"/>
    </source>
</evidence>
<evidence type="ECO:0000313" key="16">
    <source>
        <dbReference type="Ensembl" id="ENSSLUP00000045364.1"/>
    </source>
</evidence>
<evidence type="ECO:0000256" key="3">
    <source>
        <dbReference type="ARBA" id="ARBA00005373"/>
    </source>
</evidence>
<dbReference type="PANTHER" id="PTHR13244:SF7">
    <property type="entry name" value="ZINC FINGER MYND DOMAIN-CONTAINING PROTEIN 10"/>
    <property type="match status" value="1"/>
</dbReference>
<keyword evidence="9" id="KW-0862">Zinc</keyword>
<dbReference type="PROSITE" id="PS50865">
    <property type="entry name" value="ZF_MYND_2"/>
    <property type="match status" value="1"/>
</dbReference>
<dbReference type="GO" id="GO:0036159">
    <property type="term" value="P:inner dynein arm assembly"/>
    <property type="evidence" value="ECO:0007669"/>
    <property type="project" value="TreeGrafter"/>
</dbReference>
<dbReference type="GO" id="GO:0044458">
    <property type="term" value="P:motile cilium assembly"/>
    <property type="evidence" value="ECO:0007669"/>
    <property type="project" value="TreeGrafter"/>
</dbReference>
<proteinExistence type="inferred from homology"/>
<keyword evidence="8 14" id="KW-0863">Zinc-finger</keyword>
<evidence type="ECO:0000256" key="12">
    <source>
        <dbReference type="ARBA" id="ARBA00024190"/>
    </source>
</evidence>
<dbReference type="Proteomes" id="UP000694568">
    <property type="component" value="Unplaced"/>
</dbReference>
<dbReference type="Gene3D" id="6.10.140.2220">
    <property type="match status" value="1"/>
</dbReference>